<gene>
    <name evidence="2" type="ORF">KCX82_03030</name>
</gene>
<dbReference type="PANTHER" id="PTHR33336">
    <property type="entry name" value="QUINOL MONOOXYGENASE YGIN-RELATED"/>
    <property type="match status" value="1"/>
</dbReference>
<organism evidence="2 3">
    <name type="scientific">Sinanaerobacter chloroacetimidivorans</name>
    <dbReference type="NCBI Taxonomy" id="2818044"/>
    <lineage>
        <taxon>Bacteria</taxon>
        <taxon>Bacillati</taxon>
        <taxon>Bacillota</taxon>
        <taxon>Clostridia</taxon>
        <taxon>Peptostreptococcales</taxon>
        <taxon>Anaerovoracaceae</taxon>
        <taxon>Sinanaerobacter</taxon>
    </lineage>
</organism>
<keyword evidence="3" id="KW-1185">Reference proteome</keyword>
<dbReference type="Gene3D" id="3.30.70.100">
    <property type="match status" value="1"/>
</dbReference>
<dbReference type="Pfam" id="PF03992">
    <property type="entry name" value="ABM"/>
    <property type="match status" value="1"/>
</dbReference>
<evidence type="ECO:0000259" key="1">
    <source>
        <dbReference type="PROSITE" id="PS51725"/>
    </source>
</evidence>
<evidence type="ECO:0000313" key="3">
    <source>
        <dbReference type="Proteomes" id="UP000675664"/>
    </source>
</evidence>
<dbReference type="PANTHER" id="PTHR33336:SF15">
    <property type="entry name" value="ABM DOMAIN-CONTAINING PROTEIN"/>
    <property type="match status" value="1"/>
</dbReference>
<proteinExistence type="predicted"/>
<reference evidence="2" key="1">
    <citation type="submission" date="2021-04" db="EMBL/GenBank/DDBJ databases">
        <title>Sinoanaerobacter chloroacetimidivorans sp. nov., an obligate anaerobic bacterium isolated from anaerobic sludge.</title>
        <authorList>
            <person name="Bao Y."/>
        </authorList>
    </citation>
    <scope>NUCLEOTIDE SEQUENCE</scope>
    <source>
        <strain evidence="2">BAD-6</strain>
    </source>
</reference>
<dbReference type="RefSeq" id="WP_227016977.1">
    <property type="nucleotide sequence ID" value="NZ_JAGSND010000002.1"/>
</dbReference>
<dbReference type="GO" id="GO:0004497">
    <property type="term" value="F:monooxygenase activity"/>
    <property type="evidence" value="ECO:0007669"/>
    <property type="project" value="UniProtKB-KW"/>
</dbReference>
<dbReference type="InterPro" id="IPR050744">
    <property type="entry name" value="AI-2_Isomerase_LsrG"/>
</dbReference>
<feature type="domain" description="ABM" evidence="1">
    <location>
        <begin position="2"/>
        <end position="92"/>
    </location>
</feature>
<dbReference type="EMBL" id="JAGSND010000002">
    <property type="protein sequence ID" value="MBR0596841.1"/>
    <property type="molecule type" value="Genomic_DNA"/>
</dbReference>
<keyword evidence="2" id="KW-0560">Oxidoreductase</keyword>
<dbReference type="InterPro" id="IPR007138">
    <property type="entry name" value="ABM_dom"/>
</dbReference>
<keyword evidence="2" id="KW-0503">Monooxygenase</keyword>
<sequence>MIYVVAKNYIREEKVNDFMTLAKKLVEDTNSKDAGCIRYQLYQDINNPTVFTFIEEWESMELLNRHMEADHFKEIVPQLAAMSEKPEDVNILQQI</sequence>
<dbReference type="AlphaFoldDB" id="A0A8J7VY48"/>
<protein>
    <submittedName>
        <fullName evidence="2">Antibiotic biosynthesis monooxygenase</fullName>
    </submittedName>
</protein>
<dbReference type="InterPro" id="IPR011008">
    <property type="entry name" value="Dimeric_a/b-barrel"/>
</dbReference>
<dbReference type="Proteomes" id="UP000675664">
    <property type="component" value="Unassembled WGS sequence"/>
</dbReference>
<accession>A0A8J7VY48</accession>
<dbReference type="PROSITE" id="PS51725">
    <property type="entry name" value="ABM"/>
    <property type="match status" value="1"/>
</dbReference>
<dbReference type="SUPFAM" id="SSF54909">
    <property type="entry name" value="Dimeric alpha+beta barrel"/>
    <property type="match status" value="1"/>
</dbReference>
<comment type="caution">
    <text evidence="2">The sequence shown here is derived from an EMBL/GenBank/DDBJ whole genome shotgun (WGS) entry which is preliminary data.</text>
</comment>
<name>A0A8J7VY48_9FIRM</name>
<evidence type="ECO:0000313" key="2">
    <source>
        <dbReference type="EMBL" id="MBR0596841.1"/>
    </source>
</evidence>
<reference evidence="2" key="2">
    <citation type="submission" date="2021-04" db="EMBL/GenBank/DDBJ databases">
        <authorList>
            <person name="Liu J."/>
        </authorList>
    </citation>
    <scope>NUCLEOTIDE SEQUENCE</scope>
    <source>
        <strain evidence="2">BAD-6</strain>
    </source>
</reference>